<protein>
    <recommendedName>
        <fullName evidence="1">NOMO-like N-terminal beta-sandwich domain-containing protein</fullName>
    </recommendedName>
</protein>
<dbReference type="AlphaFoldDB" id="A0A6V7XCN2"/>
<sequence length="107" mass="11892">MRQNVIPQNGYFLIPIYNKGKYLVKIIASDGYVFEPKLYEIEIGNNGGCSEELNFNLTGLKISGKILDGEDSSLVLGIFKQEDGELVGKTIVDKDGNYNFVTWPGII</sequence>
<dbReference type="InterPro" id="IPR055075">
    <property type="entry name" value="NOMO-like_N"/>
</dbReference>
<dbReference type="Pfam" id="PF22898">
    <property type="entry name" value="NOMO1-like_1st"/>
    <property type="match status" value="1"/>
</dbReference>
<accession>A0A6V7XCN2</accession>
<organism evidence="2 3">
    <name type="scientific">Meloidogyne enterolobii</name>
    <name type="common">Root-knot nematode worm</name>
    <name type="synonym">Meloidogyne mayaguensis</name>
    <dbReference type="NCBI Taxonomy" id="390850"/>
    <lineage>
        <taxon>Eukaryota</taxon>
        <taxon>Metazoa</taxon>
        <taxon>Ecdysozoa</taxon>
        <taxon>Nematoda</taxon>
        <taxon>Chromadorea</taxon>
        <taxon>Rhabditida</taxon>
        <taxon>Tylenchina</taxon>
        <taxon>Tylenchomorpha</taxon>
        <taxon>Tylenchoidea</taxon>
        <taxon>Meloidogynidae</taxon>
        <taxon>Meloidogyninae</taxon>
        <taxon>Meloidogyne</taxon>
    </lineage>
</organism>
<evidence type="ECO:0000313" key="2">
    <source>
        <dbReference type="EMBL" id="CAD2197089.1"/>
    </source>
</evidence>
<evidence type="ECO:0000259" key="1">
    <source>
        <dbReference type="Pfam" id="PF22898"/>
    </source>
</evidence>
<comment type="caution">
    <text evidence="2">The sequence shown here is derived from an EMBL/GenBank/DDBJ whole genome shotgun (WGS) entry which is preliminary data.</text>
</comment>
<name>A0A6V7XCN2_MELEN</name>
<dbReference type="OrthoDB" id="5871122at2759"/>
<dbReference type="Proteomes" id="UP000580250">
    <property type="component" value="Unassembled WGS sequence"/>
</dbReference>
<reference evidence="2 3" key="1">
    <citation type="submission" date="2020-08" db="EMBL/GenBank/DDBJ databases">
        <authorList>
            <person name="Koutsovoulos G."/>
            <person name="Danchin GJ E."/>
        </authorList>
    </citation>
    <scope>NUCLEOTIDE SEQUENCE [LARGE SCALE GENOMIC DNA]</scope>
</reference>
<evidence type="ECO:0000313" key="3">
    <source>
        <dbReference type="Proteomes" id="UP000580250"/>
    </source>
</evidence>
<feature type="domain" description="NOMO-like N-terminal beta-sandwich" evidence="1">
    <location>
        <begin position="3"/>
        <end position="56"/>
    </location>
</feature>
<proteinExistence type="predicted"/>
<dbReference type="EMBL" id="CAJEWN010001393">
    <property type="protein sequence ID" value="CAD2197089.1"/>
    <property type="molecule type" value="Genomic_DNA"/>
</dbReference>
<gene>
    <name evidence="2" type="ORF">MENT_LOCUS50303</name>
</gene>